<gene>
    <name evidence="6" type="ORF">SAMN05444169_5061</name>
</gene>
<dbReference type="InterPro" id="IPR036271">
    <property type="entry name" value="Tet_transcr_reg_TetR-rel_C_sf"/>
</dbReference>
<dbReference type="Proteomes" id="UP000190675">
    <property type="component" value="Chromosome I"/>
</dbReference>
<protein>
    <submittedName>
        <fullName evidence="6">Transcriptional regulator, TetR family</fullName>
    </submittedName>
</protein>
<proteinExistence type="predicted"/>
<evidence type="ECO:0000313" key="7">
    <source>
        <dbReference type="Proteomes" id="UP000190675"/>
    </source>
</evidence>
<accession>A0A1M5P8E5</accession>
<dbReference type="GO" id="GO:0003677">
    <property type="term" value="F:DNA binding"/>
    <property type="evidence" value="ECO:0007669"/>
    <property type="project" value="UniProtKB-UniRule"/>
</dbReference>
<feature type="DNA-binding region" description="H-T-H motif" evidence="4">
    <location>
        <begin position="29"/>
        <end position="48"/>
    </location>
</feature>
<feature type="domain" description="HTH tetR-type" evidence="5">
    <location>
        <begin position="6"/>
        <end position="66"/>
    </location>
</feature>
<dbReference type="InterPro" id="IPR009057">
    <property type="entry name" value="Homeodomain-like_sf"/>
</dbReference>
<dbReference type="InterPro" id="IPR001647">
    <property type="entry name" value="HTH_TetR"/>
</dbReference>
<evidence type="ECO:0000256" key="3">
    <source>
        <dbReference type="ARBA" id="ARBA00023163"/>
    </source>
</evidence>
<dbReference type="SUPFAM" id="SSF48498">
    <property type="entry name" value="Tetracyclin repressor-like, C-terminal domain"/>
    <property type="match status" value="1"/>
</dbReference>
<evidence type="ECO:0000256" key="1">
    <source>
        <dbReference type="ARBA" id="ARBA00023015"/>
    </source>
</evidence>
<keyword evidence="1" id="KW-0805">Transcription regulation</keyword>
<dbReference type="AlphaFoldDB" id="A0A1M5P8E5"/>
<dbReference type="PANTHER" id="PTHR47506">
    <property type="entry name" value="TRANSCRIPTIONAL REGULATORY PROTEIN"/>
    <property type="match status" value="1"/>
</dbReference>
<organism evidence="6 7">
    <name type="scientific">Bradyrhizobium erythrophlei</name>
    <dbReference type="NCBI Taxonomy" id="1437360"/>
    <lineage>
        <taxon>Bacteria</taxon>
        <taxon>Pseudomonadati</taxon>
        <taxon>Pseudomonadota</taxon>
        <taxon>Alphaproteobacteria</taxon>
        <taxon>Hyphomicrobiales</taxon>
        <taxon>Nitrobacteraceae</taxon>
        <taxon>Bradyrhizobium</taxon>
    </lineage>
</organism>
<dbReference type="Gene3D" id="1.10.357.10">
    <property type="entry name" value="Tetracycline Repressor, domain 2"/>
    <property type="match status" value="1"/>
</dbReference>
<reference evidence="6 7" key="1">
    <citation type="submission" date="2016-11" db="EMBL/GenBank/DDBJ databases">
        <authorList>
            <person name="Jaros S."/>
            <person name="Januszkiewicz K."/>
            <person name="Wedrychowicz H."/>
        </authorList>
    </citation>
    <scope>NUCLEOTIDE SEQUENCE [LARGE SCALE GENOMIC DNA]</scope>
    <source>
        <strain evidence="6 7">GAS242</strain>
    </source>
</reference>
<dbReference type="Pfam" id="PF00440">
    <property type="entry name" value="TetR_N"/>
    <property type="match status" value="1"/>
</dbReference>
<dbReference type="OrthoDB" id="9795242at2"/>
<dbReference type="EMBL" id="LT670818">
    <property type="protein sequence ID" value="SHG97483.1"/>
    <property type="molecule type" value="Genomic_DNA"/>
</dbReference>
<keyword evidence="2 4" id="KW-0238">DNA-binding</keyword>
<dbReference type="SUPFAM" id="SSF46689">
    <property type="entry name" value="Homeodomain-like"/>
    <property type="match status" value="1"/>
</dbReference>
<evidence type="ECO:0000259" key="5">
    <source>
        <dbReference type="PROSITE" id="PS50977"/>
    </source>
</evidence>
<sequence>MARPREFDRDAAVQRAMSVFWRKGYAATSTDDLLRAMNIGRQSMYDTFGDKHRLYLEALERYQRESVAENIRRLRSTASPLAGVEALVIGIIASDKSTRERGCMGVGSICEFGNTDTDLAALRAKSGGPQHKALIERLRHAQAANEIGANVHIERAARFVETTMFGLQVAAKAGASLQSLRDTAAFAIASLRNQ</sequence>
<dbReference type="PROSITE" id="PS50977">
    <property type="entry name" value="HTH_TETR_2"/>
    <property type="match status" value="1"/>
</dbReference>
<dbReference type="PANTHER" id="PTHR47506:SF1">
    <property type="entry name" value="HTH-TYPE TRANSCRIPTIONAL REGULATOR YJDC"/>
    <property type="match status" value="1"/>
</dbReference>
<name>A0A1M5P8E5_9BRAD</name>
<evidence type="ECO:0000256" key="2">
    <source>
        <dbReference type="ARBA" id="ARBA00023125"/>
    </source>
</evidence>
<keyword evidence="3" id="KW-0804">Transcription</keyword>
<evidence type="ECO:0000256" key="4">
    <source>
        <dbReference type="PROSITE-ProRule" id="PRU00335"/>
    </source>
</evidence>
<evidence type="ECO:0000313" key="6">
    <source>
        <dbReference type="EMBL" id="SHG97483.1"/>
    </source>
</evidence>
<dbReference type="Gene3D" id="1.10.10.60">
    <property type="entry name" value="Homeodomain-like"/>
    <property type="match status" value="1"/>
</dbReference>